<dbReference type="GO" id="GO:0003677">
    <property type="term" value="F:DNA binding"/>
    <property type="evidence" value="ECO:0007669"/>
    <property type="project" value="InterPro"/>
</dbReference>
<dbReference type="InterPro" id="IPR010982">
    <property type="entry name" value="Lambda_DNA-bd_dom_sf"/>
</dbReference>
<dbReference type="RefSeq" id="WP_238847366.1">
    <property type="nucleotide sequence ID" value="NZ_CP046172.1"/>
</dbReference>
<keyword evidence="3" id="KW-1185">Reference proteome</keyword>
<evidence type="ECO:0000313" key="3">
    <source>
        <dbReference type="Proteomes" id="UP000503540"/>
    </source>
</evidence>
<dbReference type="PANTHER" id="PTHR35010">
    <property type="entry name" value="BLL4672 PROTEIN-RELATED"/>
    <property type="match status" value="1"/>
</dbReference>
<dbReference type="Pfam" id="PF13560">
    <property type="entry name" value="HTH_31"/>
    <property type="match status" value="1"/>
</dbReference>
<dbReference type="EMBL" id="CP046172">
    <property type="protein sequence ID" value="QIS12108.1"/>
    <property type="molecule type" value="Genomic_DNA"/>
</dbReference>
<dbReference type="SMART" id="SM00530">
    <property type="entry name" value="HTH_XRE"/>
    <property type="match status" value="1"/>
</dbReference>
<dbReference type="SUPFAM" id="SSF47413">
    <property type="entry name" value="lambda repressor-like DNA-binding domains"/>
    <property type="match status" value="1"/>
</dbReference>
<sequence length="342" mass="37857">MTNVVDARAIRKARRDELGAFLKSRRARITPEDVGLPPGPRRRTPGLRREEVAQLSGIGVTWYTWLEQGREINVSVQVLEAIARTLSLDTAERAHIYRLADVPTVPTAPANDPLPEEIQVILDHLAPLPAAVLSSRYDVLAHNEPYAALCPGFLGAERNLARHVFLTPQCCNSYIQEWDDLRRMVAQLRGAYAKNLDDPGWRQFIDELVARSADFAALWARNDVAVPANRIKQIRHLAVGRLEMMVTSMSLPAMAGAWVRIYTRAMTRRQQNYSYCWICRRRSGPGRGSNTANARTVRPGPPGRCDQAGVCSPRLSTIGNTSAAGEFAGTTGCFGATAAMRR</sequence>
<dbReference type="AlphaFoldDB" id="A0A6G9YFY6"/>
<reference evidence="2 3" key="1">
    <citation type="journal article" date="2019" name="ACS Chem. Biol.">
        <title>Identification and Mobilization of a Cryptic Antibiotic Biosynthesis Gene Locus from a Human-Pathogenic Nocardia Isolate.</title>
        <authorList>
            <person name="Herisse M."/>
            <person name="Ishida K."/>
            <person name="Porter J.L."/>
            <person name="Howden B."/>
            <person name="Hertweck C."/>
            <person name="Stinear T.P."/>
            <person name="Pidot S.J."/>
        </authorList>
    </citation>
    <scope>NUCLEOTIDE SEQUENCE [LARGE SCALE GENOMIC DNA]</scope>
    <source>
        <strain evidence="2 3">AUSMDU00012717</strain>
    </source>
</reference>
<dbReference type="Proteomes" id="UP000503540">
    <property type="component" value="Chromosome"/>
</dbReference>
<dbReference type="InterPro" id="IPR001387">
    <property type="entry name" value="Cro/C1-type_HTH"/>
</dbReference>
<accession>A0A6G9YFY6</accession>
<dbReference type="Gene3D" id="3.30.450.180">
    <property type="match status" value="1"/>
</dbReference>
<protein>
    <submittedName>
        <fullName evidence="2">Helix-turn-helix domain-containing protein</fullName>
    </submittedName>
</protein>
<gene>
    <name evidence="2" type="ORF">F5544_21225</name>
</gene>
<evidence type="ECO:0000259" key="1">
    <source>
        <dbReference type="SMART" id="SM00530"/>
    </source>
</evidence>
<dbReference type="PANTHER" id="PTHR35010:SF2">
    <property type="entry name" value="BLL4672 PROTEIN"/>
    <property type="match status" value="1"/>
</dbReference>
<organism evidence="2 3">
    <name type="scientific">Nocardia arthritidis</name>
    <dbReference type="NCBI Taxonomy" id="228602"/>
    <lineage>
        <taxon>Bacteria</taxon>
        <taxon>Bacillati</taxon>
        <taxon>Actinomycetota</taxon>
        <taxon>Actinomycetes</taxon>
        <taxon>Mycobacteriales</taxon>
        <taxon>Nocardiaceae</taxon>
        <taxon>Nocardia</taxon>
    </lineage>
</organism>
<dbReference type="KEGG" id="nah:F5544_21225"/>
<dbReference type="InterPro" id="IPR041413">
    <property type="entry name" value="MLTR_LBD"/>
</dbReference>
<dbReference type="Pfam" id="PF17765">
    <property type="entry name" value="MLTR_LBD"/>
    <property type="match status" value="1"/>
</dbReference>
<dbReference type="CDD" id="cd00093">
    <property type="entry name" value="HTH_XRE"/>
    <property type="match status" value="1"/>
</dbReference>
<proteinExistence type="predicted"/>
<dbReference type="Gene3D" id="1.10.260.40">
    <property type="entry name" value="lambda repressor-like DNA-binding domains"/>
    <property type="match status" value="1"/>
</dbReference>
<evidence type="ECO:0000313" key="2">
    <source>
        <dbReference type="EMBL" id="QIS12108.1"/>
    </source>
</evidence>
<feature type="domain" description="HTH cro/C1-type" evidence="1">
    <location>
        <begin position="21"/>
        <end position="93"/>
    </location>
</feature>
<name>A0A6G9YFY6_9NOCA</name>